<reference evidence="1 2" key="1">
    <citation type="journal article" date="2023" name="Nucleic Acids Res.">
        <title>The hologenome of Daphnia magna reveals possible DNA methylation and microbiome-mediated evolution of the host genome.</title>
        <authorList>
            <person name="Chaturvedi A."/>
            <person name="Li X."/>
            <person name="Dhandapani V."/>
            <person name="Marshall H."/>
            <person name="Kissane S."/>
            <person name="Cuenca-Cambronero M."/>
            <person name="Asole G."/>
            <person name="Calvet F."/>
            <person name="Ruiz-Romero M."/>
            <person name="Marangio P."/>
            <person name="Guigo R."/>
            <person name="Rago D."/>
            <person name="Mirbahai L."/>
            <person name="Eastwood N."/>
            <person name="Colbourne J.K."/>
            <person name="Zhou J."/>
            <person name="Mallon E."/>
            <person name="Orsini L."/>
        </authorList>
    </citation>
    <scope>NUCLEOTIDE SEQUENCE [LARGE SCALE GENOMIC DNA]</scope>
    <source>
        <strain evidence="1">LRV0_1</strain>
    </source>
</reference>
<dbReference type="PANTHER" id="PTHR13411:SF6">
    <property type="entry name" value="PLASMINOGEN RECEPTOR (KT)"/>
    <property type="match status" value="1"/>
</dbReference>
<dbReference type="Pfam" id="PF14931">
    <property type="entry name" value="IFT20"/>
    <property type="match status" value="1"/>
</dbReference>
<organism evidence="1 2">
    <name type="scientific">Daphnia magna</name>
    <dbReference type="NCBI Taxonomy" id="35525"/>
    <lineage>
        <taxon>Eukaryota</taxon>
        <taxon>Metazoa</taxon>
        <taxon>Ecdysozoa</taxon>
        <taxon>Arthropoda</taxon>
        <taxon>Crustacea</taxon>
        <taxon>Branchiopoda</taxon>
        <taxon>Diplostraca</taxon>
        <taxon>Cladocera</taxon>
        <taxon>Anomopoda</taxon>
        <taxon>Daphniidae</taxon>
        <taxon>Daphnia</taxon>
    </lineage>
</organism>
<comment type="caution">
    <text evidence="1">The sequence shown here is derived from an EMBL/GenBank/DDBJ whole genome shotgun (WGS) entry which is preliminary data.</text>
</comment>
<evidence type="ECO:0000313" key="2">
    <source>
        <dbReference type="Proteomes" id="UP001234178"/>
    </source>
</evidence>
<dbReference type="InterPro" id="IPR019319">
    <property type="entry name" value="Plg-R(KT)"/>
</dbReference>
<proteinExistence type="predicted"/>
<dbReference type="InterPro" id="IPR028172">
    <property type="entry name" value="FT20"/>
</dbReference>
<keyword evidence="2" id="KW-1185">Reference proteome</keyword>
<gene>
    <name evidence="1" type="ORF">OUZ56_014328</name>
</gene>
<dbReference type="Pfam" id="PF10166">
    <property type="entry name" value="DUF2368"/>
    <property type="match status" value="1"/>
</dbReference>
<evidence type="ECO:0008006" key="3">
    <source>
        <dbReference type="Google" id="ProtNLM"/>
    </source>
</evidence>
<evidence type="ECO:0000313" key="1">
    <source>
        <dbReference type="EMBL" id="KAK4025253.1"/>
    </source>
</evidence>
<sequence length="295" mass="34498">MGGFVSKAVNENMKNNQEFMVEMNRIMLERQIQMQNQMRERMVALQIARAREMLNWFGTFYAVASVGMLTGFRHTRKPGVLVPLLPLTFIFGYQVDMAYGNKLLRIKHEAENIIKFESELLDLPMNLPTLSTIDMARQSSNISYRDEDDVCNISSVMDVNSGFTAEDELARQGLFIDDIHRLRILDPSVADQTQKLKSECDHFLQTTKNFEKTVDAFKKEARRTAVAVEIEKKRAIGYRLLLDALRKKKEKDQRQLMVEVDRRRLKLEQLRVETDMLQKAEHFHQEIIDHFQMLH</sequence>
<dbReference type="EMBL" id="JAOYFB010000038">
    <property type="protein sequence ID" value="KAK4025253.1"/>
    <property type="molecule type" value="Genomic_DNA"/>
</dbReference>
<name>A0ABR0AJI5_9CRUS</name>
<protein>
    <recommendedName>
        <fullName evidence="3">Plasminogen receptor (KT)</fullName>
    </recommendedName>
</protein>
<accession>A0ABR0AJI5</accession>
<dbReference type="Proteomes" id="UP001234178">
    <property type="component" value="Unassembled WGS sequence"/>
</dbReference>
<dbReference type="PANTHER" id="PTHR13411">
    <property type="entry name" value="PLASMINOGEN RECEPTOR (KT)"/>
    <property type="match status" value="1"/>
</dbReference>